<dbReference type="RefSeq" id="WP_115167666.1">
    <property type="nucleotide sequence ID" value="NZ_CP077317.1"/>
</dbReference>
<dbReference type="Proteomes" id="UP000254208">
    <property type="component" value="Unassembled WGS sequence"/>
</dbReference>
<organism evidence="1 2">
    <name type="scientific">Providencia rettgeri</name>
    <dbReference type="NCBI Taxonomy" id="587"/>
    <lineage>
        <taxon>Bacteria</taxon>
        <taxon>Pseudomonadati</taxon>
        <taxon>Pseudomonadota</taxon>
        <taxon>Gammaproteobacteria</taxon>
        <taxon>Enterobacterales</taxon>
        <taxon>Morganellaceae</taxon>
        <taxon>Providencia</taxon>
    </lineage>
</organism>
<keyword evidence="1" id="KW-0378">Hydrolase</keyword>
<keyword evidence="1" id="KW-0645">Protease</keyword>
<evidence type="ECO:0000313" key="2">
    <source>
        <dbReference type="Proteomes" id="UP000254208"/>
    </source>
</evidence>
<dbReference type="GO" id="GO:0006508">
    <property type="term" value="P:proteolysis"/>
    <property type="evidence" value="ECO:0007669"/>
    <property type="project" value="UniProtKB-KW"/>
</dbReference>
<dbReference type="GeneID" id="93673964"/>
<evidence type="ECO:0000313" key="1">
    <source>
        <dbReference type="EMBL" id="SUC32288.1"/>
    </source>
</evidence>
<accession>A0A379FUD5</accession>
<dbReference type="AlphaFoldDB" id="A0A379FUD5"/>
<dbReference type="EMBL" id="UGTZ01000001">
    <property type="protein sequence ID" value="SUC32288.1"/>
    <property type="molecule type" value="Genomic_DNA"/>
</dbReference>
<proteinExistence type="predicted"/>
<sequence>MKKIQFDIPFEQEKLLTYFNKKENNSLRKKLTQVRNTSNASNGICHGLSNLYLLNENKNEGDKLIESMGAALKSIKSQRDRLRNKKQNDVEISLLNKQIVNGLNIQISYERAYYFNKIAHKIDSLLIDKKKNKSSFINKNTDIKIDKNLISLENKEKGRNIRNLYDITHLLKKNISHINKNVSYLDNKYEIIDLITFYYNLVKKNKEDSIEIYYCHEILNETIKNKIISDLPLNDEEIKIFLANAFGFISKLEMYKNTAKNINFGLINDISLPICDYTNLQINKNQSTIENLKAEIENKLKSNNDYYSLISYDGHCMAISIKYDKNNHIYKFFDPNRGIKKYDNENDFLENLKYLLTYHSDKLAPNHIDEFKFRVLSMDSFLLKN</sequence>
<name>A0A379FUD5_PRORE</name>
<protein>
    <submittedName>
        <fullName evidence="1">Cysteine protease domain, YopT-type</fullName>
    </submittedName>
</protein>
<dbReference type="GO" id="GO:0008233">
    <property type="term" value="F:peptidase activity"/>
    <property type="evidence" value="ECO:0007669"/>
    <property type="project" value="UniProtKB-KW"/>
</dbReference>
<gene>
    <name evidence="1" type="ORF">NCTC11801_03264</name>
</gene>
<reference evidence="1 2" key="1">
    <citation type="submission" date="2018-06" db="EMBL/GenBank/DDBJ databases">
        <authorList>
            <consortium name="Pathogen Informatics"/>
            <person name="Doyle S."/>
        </authorList>
    </citation>
    <scope>NUCLEOTIDE SEQUENCE [LARGE SCALE GENOMIC DNA]</scope>
    <source>
        <strain evidence="1 2">NCTC11801</strain>
    </source>
</reference>
<dbReference type="Gene3D" id="3.90.70.20">
    <property type="match status" value="1"/>
</dbReference>